<dbReference type="Pfam" id="PF03729">
    <property type="entry name" value="DUF308"/>
    <property type="match status" value="1"/>
</dbReference>
<dbReference type="Proteomes" id="UP000315167">
    <property type="component" value="Unassembled WGS sequence"/>
</dbReference>
<dbReference type="InterPro" id="IPR005325">
    <property type="entry name" value="DUF308_memb"/>
</dbReference>
<evidence type="ECO:0000313" key="2">
    <source>
        <dbReference type="EMBL" id="TWI06288.1"/>
    </source>
</evidence>
<name>A0A562LF98_9GAMM</name>
<evidence type="ECO:0000256" key="1">
    <source>
        <dbReference type="SAM" id="Phobius"/>
    </source>
</evidence>
<feature type="transmembrane region" description="Helical" evidence="1">
    <location>
        <begin position="21"/>
        <end position="43"/>
    </location>
</feature>
<dbReference type="AlphaFoldDB" id="A0A562LF98"/>
<sequence>MSILSRVGSRSESMSGLVQQKWAWFLALGCVLVACGAVAIFQPTLSTKALGILVGSVLVVGGAMQILQAFQLHGWPGFIRSLTVGVIQVLGGVMIYLNPFVGAVAVSIVIGVVLLLQGISQIALALKIRPRDGWGWVLGSGAVSLGTGLVLALRFKFSDIHTPGVVAGIALVFAGVSYIAISLMARRVSDNNTGL</sequence>
<keyword evidence="3" id="KW-1185">Reference proteome</keyword>
<evidence type="ECO:0000313" key="3">
    <source>
        <dbReference type="Proteomes" id="UP000315167"/>
    </source>
</evidence>
<keyword evidence="1" id="KW-0812">Transmembrane</keyword>
<dbReference type="PANTHER" id="PTHR34989">
    <property type="entry name" value="PROTEIN HDED"/>
    <property type="match status" value="1"/>
</dbReference>
<gene>
    <name evidence="2" type="ORF">IP90_00554</name>
</gene>
<dbReference type="PANTHER" id="PTHR34989:SF1">
    <property type="entry name" value="PROTEIN HDED"/>
    <property type="match status" value="1"/>
</dbReference>
<accession>A0A562LF98</accession>
<dbReference type="PROSITE" id="PS51257">
    <property type="entry name" value="PROKAR_LIPOPROTEIN"/>
    <property type="match status" value="1"/>
</dbReference>
<comment type="caution">
    <text evidence="2">The sequence shown here is derived from an EMBL/GenBank/DDBJ whole genome shotgun (WGS) entry which is preliminary data.</text>
</comment>
<dbReference type="GO" id="GO:0005886">
    <property type="term" value="C:plasma membrane"/>
    <property type="evidence" value="ECO:0007669"/>
    <property type="project" value="TreeGrafter"/>
</dbReference>
<dbReference type="InterPro" id="IPR052712">
    <property type="entry name" value="Acid_resist_chaperone_HdeD"/>
</dbReference>
<feature type="transmembrane region" description="Helical" evidence="1">
    <location>
        <begin position="103"/>
        <end position="126"/>
    </location>
</feature>
<organism evidence="2 3">
    <name type="scientific">Luteimonas cucumeris</name>
    <dbReference type="NCBI Taxonomy" id="985012"/>
    <lineage>
        <taxon>Bacteria</taxon>
        <taxon>Pseudomonadati</taxon>
        <taxon>Pseudomonadota</taxon>
        <taxon>Gammaproteobacteria</taxon>
        <taxon>Lysobacterales</taxon>
        <taxon>Lysobacteraceae</taxon>
        <taxon>Luteimonas</taxon>
    </lineage>
</organism>
<feature type="transmembrane region" description="Helical" evidence="1">
    <location>
        <begin position="133"/>
        <end position="153"/>
    </location>
</feature>
<keyword evidence="1" id="KW-1133">Transmembrane helix</keyword>
<protein>
    <submittedName>
        <fullName evidence="2">Uncharacterized membrane protein HdeD (DUF308 family)</fullName>
    </submittedName>
</protein>
<proteinExistence type="predicted"/>
<feature type="transmembrane region" description="Helical" evidence="1">
    <location>
        <begin position="49"/>
        <end position="70"/>
    </location>
</feature>
<keyword evidence="1" id="KW-0472">Membrane</keyword>
<feature type="transmembrane region" description="Helical" evidence="1">
    <location>
        <begin position="165"/>
        <end position="185"/>
    </location>
</feature>
<dbReference type="EMBL" id="VLKN01000001">
    <property type="protein sequence ID" value="TWI06288.1"/>
    <property type="molecule type" value="Genomic_DNA"/>
</dbReference>
<feature type="transmembrane region" description="Helical" evidence="1">
    <location>
        <begin position="77"/>
        <end position="97"/>
    </location>
</feature>
<reference evidence="2 3" key="1">
    <citation type="journal article" date="2015" name="Stand. Genomic Sci.">
        <title>Genomic Encyclopedia of Bacterial and Archaeal Type Strains, Phase III: the genomes of soil and plant-associated and newly described type strains.</title>
        <authorList>
            <person name="Whitman W.B."/>
            <person name="Woyke T."/>
            <person name="Klenk H.P."/>
            <person name="Zhou Y."/>
            <person name="Lilburn T.G."/>
            <person name="Beck B.J."/>
            <person name="De Vos P."/>
            <person name="Vandamme P."/>
            <person name="Eisen J.A."/>
            <person name="Garrity G."/>
            <person name="Hugenholtz P."/>
            <person name="Kyrpides N.C."/>
        </authorList>
    </citation>
    <scope>NUCLEOTIDE SEQUENCE [LARGE SCALE GENOMIC DNA]</scope>
    <source>
        <strain evidence="2 3">CGMCC 1.10821</strain>
    </source>
</reference>